<dbReference type="Gene3D" id="3.30.565.10">
    <property type="entry name" value="Histidine kinase-like ATPase, C-terminal domain"/>
    <property type="match status" value="1"/>
</dbReference>
<reference evidence="1" key="1">
    <citation type="journal article" date="2014" name="Int. J. Syst. Evol. Microbiol.">
        <title>Complete genome sequence of Corynebacterium casei LMG S-19264T (=DSM 44701T), isolated from a smear-ripened cheese.</title>
        <authorList>
            <consortium name="US DOE Joint Genome Institute (JGI-PGF)"/>
            <person name="Walter F."/>
            <person name="Albersmeier A."/>
            <person name="Kalinowski J."/>
            <person name="Ruckert C."/>
        </authorList>
    </citation>
    <scope>NUCLEOTIDE SEQUENCE</scope>
    <source>
        <strain evidence="1">VKM Ac-1321</strain>
    </source>
</reference>
<dbReference type="RefSeq" id="WP_271190182.1">
    <property type="nucleotide sequence ID" value="NZ_BSFP01000110.1"/>
</dbReference>
<proteinExistence type="predicted"/>
<dbReference type="InterPro" id="IPR036890">
    <property type="entry name" value="HATPase_C_sf"/>
</dbReference>
<evidence type="ECO:0000313" key="1">
    <source>
        <dbReference type="EMBL" id="GLL07769.1"/>
    </source>
</evidence>
<protein>
    <submittedName>
        <fullName evidence="1">Uncharacterized protein</fullName>
    </submittedName>
</protein>
<evidence type="ECO:0000313" key="2">
    <source>
        <dbReference type="Proteomes" id="UP001143480"/>
    </source>
</evidence>
<dbReference type="EMBL" id="BSFP01000110">
    <property type="protein sequence ID" value="GLL07769.1"/>
    <property type="molecule type" value="Genomic_DNA"/>
</dbReference>
<organism evidence="1 2">
    <name type="scientific">Dactylosporangium matsuzakiense</name>
    <dbReference type="NCBI Taxonomy" id="53360"/>
    <lineage>
        <taxon>Bacteria</taxon>
        <taxon>Bacillati</taxon>
        <taxon>Actinomycetota</taxon>
        <taxon>Actinomycetes</taxon>
        <taxon>Micromonosporales</taxon>
        <taxon>Micromonosporaceae</taxon>
        <taxon>Dactylosporangium</taxon>
    </lineage>
</organism>
<accession>A0A9W6NSL6</accession>
<sequence length="66" mass="6560">MRESLDAVRAAVGAHATPWGLPEPKVDRLLVAASELASDAAPGHTRSTCALKAAAVCGCAGSSSTV</sequence>
<keyword evidence="2" id="KW-1185">Reference proteome</keyword>
<gene>
    <name evidence="1" type="ORF">GCM10017581_095260</name>
</gene>
<comment type="caution">
    <text evidence="1">The sequence shown here is derived from an EMBL/GenBank/DDBJ whole genome shotgun (WGS) entry which is preliminary data.</text>
</comment>
<dbReference type="Proteomes" id="UP001143480">
    <property type="component" value="Unassembled WGS sequence"/>
</dbReference>
<reference evidence="1" key="2">
    <citation type="submission" date="2023-01" db="EMBL/GenBank/DDBJ databases">
        <authorList>
            <person name="Sun Q."/>
            <person name="Evtushenko L."/>
        </authorList>
    </citation>
    <scope>NUCLEOTIDE SEQUENCE</scope>
    <source>
        <strain evidence="1">VKM Ac-1321</strain>
    </source>
</reference>
<name>A0A9W6NSL6_9ACTN</name>
<dbReference type="AlphaFoldDB" id="A0A9W6NSL6"/>